<comment type="caution">
    <text evidence="2">The sequence shown here is derived from an EMBL/GenBank/DDBJ whole genome shotgun (WGS) entry which is preliminary data.</text>
</comment>
<dbReference type="PANTHER" id="PTHR43827:SF10">
    <property type="entry name" value="ZGC:110366"/>
    <property type="match status" value="1"/>
</dbReference>
<reference evidence="2 3" key="1">
    <citation type="submission" date="2024-03" db="EMBL/GenBank/DDBJ databases">
        <title>Aureococcus anophagefferens CCMP1851 and Kratosvirus quantuckense: Draft genome of a second virus-susceptible host strain in the model system.</title>
        <authorList>
            <person name="Chase E."/>
            <person name="Truchon A.R."/>
            <person name="Schepens W."/>
            <person name="Wilhelm S.W."/>
        </authorList>
    </citation>
    <scope>NUCLEOTIDE SEQUENCE [LARGE SCALE GENOMIC DNA]</scope>
    <source>
        <strain evidence="2 3">CCMP1851</strain>
    </source>
</reference>
<dbReference type="PANTHER" id="PTHR43827">
    <property type="entry name" value="2,5-DIKETO-D-GLUCONIC ACID REDUCTASE"/>
    <property type="match status" value="1"/>
</dbReference>
<accession>A0ABR1FRI9</accession>
<evidence type="ECO:0000313" key="2">
    <source>
        <dbReference type="EMBL" id="KAK7236637.1"/>
    </source>
</evidence>
<dbReference type="PRINTS" id="PR00069">
    <property type="entry name" value="ALDKETRDTASE"/>
</dbReference>
<organism evidence="2 3">
    <name type="scientific">Aureococcus anophagefferens</name>
    <name type="common">Harmful bloom alga</name>
    <dbReference type="NCBI Taxonomy" id="44056"/>
    <lineage>
        <taxon>Eukaryota</taxon>
        <taxon>Sar</taxon>
        <taxon>Stramenopiles</taxon>
        <taxon>Ochrophyta</taxon>
        <taxon>Pelagophyceae</taxon>
        <taxon>Pelagomonadales</taxon>
        <taxon>Pelagomonadaceae</taxon>
        <taxon>Aureococcus</taxon>
    </lineage>
</organism>
<dbReference type="InterPro" id="IPR036812">
    <property type="entry name" value="NAD(P)_OxRdtase_dom_sf"/>
</dbReference>
<dbReference type="Pfam" id="PF00248">
    <property type="entry name" value="Aldo_ket_red"/>
    <property type="match status" value="1"/>
</dbReference>
<dbReference type="InterPro" id="IPR018170">
    <property type="entry name" value="Aldo/ket_reductase_CS"/>
</dbReference>
<dbReference type="EMBL" id="JBBJCI010000271">
    <property type="protein sequence ID" value="KAK7236637.1"/>
    <property type="molecule type" value="Genomic_DNA"/>
</dbReference>
<proteinExistence type="predicted"/>
<feature type="domain" description="NADP-dependent oxidoreductase" evidence="1">
    <location>
        <begin position="124"/>
        <end position="397"/>
    </location>
</feature>
<evidence type="ECO:0000259" key="1">
    <source>
        <dbReference type="Pfam" id="PF00248"/>
    </source>
</evidence>
<sequence>MAAISVTILPDASLETDAKVSSHLKMTVPASWIQKKRPMRKLLDAALKQWQLTDRSYALRRKDGTALDLDASLGTLEEGAKLVVGVAAAAPVAPPKPQTPAPPKPSKAYATLRSGARIPLCGLGTGGVPGLVGEQCVDIVSHALRSGVRLVDTASQYGNEREVGRALRKSGAPRGEVFLVTKVAPLEQGYAAATASVVRSLERLGVDSVDLVVVHWPGAWVPEQKDWGAAQWLGGGADSGPNVARRLRRETWRALEDARRNGLAREIGVSNYTVPHLEELMTYAREPPAVVQSECSLLFSNDDVRRWCAARGVHFQAYGPMGGAAEGGDRGAVGHAALQDVAARYPERTPAQVALRWLTGKGVSVLPKSCRHERVVSNACLDFDLAPADVARLDSISDGRPRYWDPANVDKVDIFNPFLDKARVQRELASAGYAAA</sequence>
<dbReference type="CDD" id="cd19071">
    <property type="entry name" value="AKR_AKR1-5-like"/>
    <property type="match status" value="1"/>
</dbReference>
<gene>
    <name evidence="2" type="ORF">SO694_00240018</name>
</gene>
<dbReference type="SUPFAM" id="SSF51430">
    <property type="entry name" value="NAD(P)-linked oxidoreductase"/>
    <property type="match status" value="1"/>
</dbReference>
<dbReference type="PROSITE" id="PS00062">
    <property type="entry name" value="ALDOKETO_REDUCTASE_2"/>
    <property type="match status" value="1"/>
</dbReference>
<keyword evidence="3" id="KW-1185">Reference proteome</keyword>
<dbReference type="Proteomes" id="UP001363151">
    <property type="component" value="Unassembled WGS sequence"/>
</dbReference>
<evidence type="ECO:0000313" key="3">
    <source>
        <dbReference type="Proteomes" id="UP001363151"/>
    </source>
</evidence>
<name>A0ABR1FRI9_AURAN</name>
<protein>
    <submittedName>
        <fullName evidence="2">Aldo-keto reductase</fullName>
    </submittedName>
</protein>
<dbReference type="Gene3D" id="3.20.20.100">
    <property type="entry name" value="NADP-dependent oxidoreductase domain"/>
    <property type="match status" value="1"/>
</dbReference>
<dbReference type="InterPro" id="IPR023210">
    <property type="entry name" value="NADP_OxRdtase_dom"/>
</dbReference>
<dbReference type="InterPro" id="IPR020471">
    <property type="entry name" value="AKR"/>
</dbReference>